<feature type="compositionally biased region" description="Low complexity" evidence="1">
    <location>
        <begin position="58"/>
        <end position="90"/>
    </location>
</feature>
<dbReference type="InterPro" id="IPR041492">
    <property type="entry name" value="HAD_2"/>
</dbReference>
<dbReference type="InterPro" id="IPR050155">
    <property type="entry name" value="HAD-like_hydrolase_sf"/>
</dbReference>
<feature type="region of interest" description="Disordered" evidence="1">
    <location>
        <begin position="685"/>
        <end position="705"/>
    </location>
</feature>
<evidence type="ECO:0000313" key="3">
    <source>
        <dbReference type="Proteomes" id="UP000649259"/>
    </source>
</evidence>
<feature type="compositionally biased region" description="Low complexity" evidence="1">
    <location>
        <begin position="563"/>
        <end position="586"/>
    </location>
</feature>
<proteinExistence type="predicted"/>
<evidence type="ECO:0000256" key="1">
    <source>
        <dbReference type="SAM" id="MobiDB-lite"/>
    </source>
</evidence>
<name>A0ABQ3RSF7_9ACTN</name>
<accession>A0ABQ3RSF7</accession>
<dbReference type="PANTHER" id="PTHR43434:SF1">
    <property type="entry name" value="PHOSPHOGLYCOLATE PHOSPHATASE"/>
    <property type="match status" value="1"/>
</dbReference>
<feature type="region of interest" description="Disordered" evidence="1">
    <location>
        <begin position="1"/>
        <end position="26"/>
    </location>
</feature>
<dbReference type="GeneID" id="91468370"/>
<reference evidence="3" key="1">
    <citation type="submission" date="2023-07" db="EMBL/GenBank/DDBJ databases">
        <title>Whole genome shotgun sequence of Streptomyces cacaoi subsp. asoensis NBRC 13813.</title>
        <authorList>
            <person name="Komaki H."/>
            <person name="Tamura T."/>
        </authorList>
    </citation>
    <scope>NUCLEOTIDE SEQUENCE [LARGE SCALE GENOMIC DNA]</scope>
    <source>
        <strain evidence="3">NBRC 13813</strain>
    </source>
</reference>
<dbReference type="Pfam" id="PF13419">
    <property type="entry name" value="HAD_2"/>
    <property type="match status" value="1"/>
</dbReference>
<dbReference type="SUPFAM" id="SSF56784">
    <property type="entry name" value="HAD-like"/>
    <property type="match status" value="1"/>
</dbReference>
<feature type="compositionally biased region" description="Low complexity" evidence="1">
    <location>
        <begin position="113"/>
        <end position="134"/>
    </location>
</feature>
<dbReference type="EMBL" id="BNEB01000001">
    <property type="protein sequence ID" value="GHI58793.1"/>
    <property type="molecule type" value="Genomic_DNA"/>
</dbReference>
<evidence type="ECO:0008006" key="4">
    <source>
        <dbReference type="Google" id="ProtNLM"/>
    </source>
</evidence>
<feature type="compositionally biased region" description="Pro residues" evidence="1">
    <location>
        <begin position="692"/>
        <end position="701"/>
    </location>
</feature>
<dbReference type="InterPro" id="IPR023214">
    <property type="entry name" value="HAD_sf"/>
</dbReference>
<feature type="compositionally biased region" description="Basic and acidic residues" evidence="1">
    <location>
        <begin position="91"/>
        <end position="101"/>
    </location>
</feature>
<protein>
    <recommendedName>
        <fullName evidence="4">Serine/threonine protein kinase</fullName>
    </recommendedName>
</protein>
<organism evidence="2 3">
    <name type="scientific">Streptomyces asoensis</name>
    <dbReference type="NCBI Taxonomy" id="249586"/>
    <lineage>
        <taxon>Bacteria</taxon>
        <taxon>Bacillati</taxon>
        <taxon>Actinomycetota</taxon>
        <taxon>Actinomycetes</taxon>
        <taxon>Kitasatosporales</taxon>
        <taxon>Streptomycetaceae</taxon>
        <taxon>Streptomyces</taxon>
    </lineage>
</organism>
<dbReference type="Gene3D" id="3.40.50.1000">
    <property type="entry name" value="HAD superfamily/HAD-like"/>
    <property type="match status" value="1"/>
</dbReference>
<feature type="region of interest" description="Disordered" evidence="1">
    <location>
        <begin position="551"/>
        <end position="600"/>
    </location>
</feature>
<dbReference type="NCBIfam" id="NF041121">
    <property type="entry name" value="SAV_2336_NTERM"/>
    <property type="match status" value="1"/>
</dbReference>
<sequence length="1171" mass="122266">MASEGRNGRDDGPAGESAPARDHGTALERLTAVLTAAADTSPTPRELAELLWLARLSSPAPDPGAALPADGRTEPPGSDTGTAAAGTDGGTPDRTDAKAAEGADGGGSPGPAPGVAAARVPLRLPAPVPASASGDGSGSGSGGPGHVLAPAPPMLPRPLALQRSLRPLKRTVPSVRARLLDERATADRIARLGAHPDVWLPVLRPARDRWLRLALVHDTGPTMPVWRPLVRELHTVLAQSGVFRTVTLHAATPDGEARQVPDGADGRTVALVLSDCTGPQWRPGGAGERWYRTLGHWAARMPLAVVQPLPEHLWPTTALPAEPGLLSSATRAGPLRALSFTPYDPAAAPRPDGAVPLPVLEPGAPWLANWAALVADPGGARIPGAAAWLSSVPVPVPSDDPPVHGPGTPSPQDLVLRFRATASREAFRLAGHLALAVPSVPVMRLVQRAVDRDPRPQHLAEVILSGLLITAPGPPGSYAFRPGVRDLLLRTLPRTARGRTRELLDRIGGSIDERAGLASGDFRARAGDDPDRTDGAAPVFATVSEETVLRLGGTPVRPPSPPQSTAAPTGPTAPARGLSPERAAAAPPAPESPGPDAGTEPVLLFETGADLSARPESRITLEYVVHEVLSRGALSPQQYEVRVRPNGYAVRLRPGAYLLPVLAAALRGLPGPLAELPGQPLLRVTFQDGPGAPAPPPPPAPDSATVVLTVPPALYASFAGSSAAAGPHRFRPLFGDDPDAPPLAWYCPLPPYEGAGTGRPDDPADARDLVRGPFLTRDLRQLGIPAPGRTAIVHTGPDRPLTLLDPVSPYDGGPPRPATCYEVDLTPRHAVHRMSLPSSGKGTFTAAVELTWRVADPVAFVRAEAAGVRERLLAHLGEAAPRVTVHHSVRRAAGAQRAVNAQLGRWPVPGLAVSCTVTLAPEYAPPPEVPRPTGPSARPLPELIAAADTVLFGFDGPLVRLFTATTARKAALDLLAIVAEHRRPEDALAGRPAGDPGPTGRELFVHPLDVLRAFARDRLGPVLRDRLDRLELDAVPDAPRTHHSIVVVRTLHETGRRVGVVTDVCAAAVDRCLESYRLPLTAGVHGRDDDLGRLTPDPRRLLRALRPLGTPAAGAVLIGSTPAELAAARAAGLRFVGLARNPTVEQALLDAGSDAVIPSLTPLLEATRTLH</sequence>
<feature type="compositionally biased region" description="Gly residues" evidence="1">
    <location>
        <begin position="135"/>
        <end position="145"/>
    </location>
</feature>
<gene>
    <name evidence="2" type="ORF">Saso_04430</name>
</gene>
<comment type="caution">
    <text evidence="2">The sequence shown here is derived from an EMBL/GenBank/DDBJ whole genome shotgun (WGS) entry which is preliminary data.</text>
</comment>
<dbReference type="InterPro" id="IPR047738">
    <property type="entry name" value="SAV_2336-like_N"/>
</dbReference>
<dbReference type="RefSeq" id="WP_229900986.1">
    <property type="nucleotide sequence ID" value="NZ_BMSI01000001.1"/>
</dbReference>
<evidence type="ECO:0000313" key="2">
    <source>
        <dbReference type="EMBL" id="GHI58793.1"/>
    </source>
</evidence>
<keyword evidence="3" id="KW-1185">Reference proteome</keyword>
<feature type="compositionally biased region" description="Basic and acidic residues" evidence="1">
    <location>
        <begin position="1"/>
        <end position="12"/>
    </location>
</feature>
<dbReference type="InterPro" id="IPR036412">
    <property type="entry name" value="HAD-like_sf"/>
</dbReference>
<dbReference type="PANTHER" id="PTHR43434">
    <property type="entry name" value="PHOSPHOGLYCOLATE PHOSPHATASE"/>
    <property type="match status" value="1"/>
</dbReference>
<dbReference type="Proteomes" id="UP000649259">
    <property type="component" value="Unassembled WGS sequence"/>
</dbReference>
<feature type="region of interest" description="Disordered" evidence="1">
    <location>
        <begin position="58"/>
        <end position="155"/>
    </location>
</feature>